<dbReference type="Proteomes" id="UP001597048">
    <property type="component" value="Unassembled WGS sequence"/>
</dbReference>
<dbReference type="EMBL" id="JBHTJS010000050">
    <property type="protein sequence ID" value="MFD1009079.1"/>
    <property type="molecule type" value="Genomic_DNA"/>
</dbReference>
<name>A0ABW3KKC4_9GAMM</name>
<evidence type="ECO:0008006" key="3">
    <source>
        <dbReference type="Google" id="ProtNLM"/>
    </source>
</evidence>
<dbReference type="RefSeq" id="WP_379559062.1">
    <property type="nucleotide sequence ID" value="NZ_JBHTJS010000050.1"/>
</dbReference>
<protein>
    <recommendedName>
        <fullName evidence="3">DUF3085 domain-containing protein</fullName>
    </recommendedName>
</protein>
<evidence type="ECO:0000313" key="2">
    <source>
        <dbReference type="Proteomes" id="UP001597048"/>
    </source>
</evidence>
<comment type="caution">
    <text evidence="1">The sequence shown here is derived from an EMBL/GenBank/DDBJ whole genome shotgun (WGS) entry which is preliminary data.</text>
</comment>
<keyword evidence="2" id="KW-1185">Reference proteome</keyword>
<sequence length="106" mass="11385">MSLSLFELKAAHTNGTLVMGLDRHGVLYLPDTSGGAQSIFICAAYDGLTLHNDGKHNYYPMEWFLKELGADSATIKAARDKFASCPVIAGIRAGLEEEGFFSGSAK</sequence>
<evidence type="ECO:0000313" key="1">
    <source>
        <dbReference type="EMBL" id="MFD1009079.1"/>
    </source>
</evidence>
<reference evidence="2" key="1">
    <citation type="journal article" date="2019" name="Int. J. Syst. Evol. Microbiol.">
        <title>The Global Catalogue of Microorganisms (GCM) 10K type strain sequencing project: providing services to taxonomists for standard genome sequencing and annotation.</title>
        <authorList>
            <consortium name="The Broad Institute Genomics Platform"/>
            <consortium name="The Broad Institute Genome Sequencing Center for Infectious Disease"/>
            <person name="Wu L."/>
            <person name="Ma J."/>
        </authorList>
    </citation>
    <scope>NUCLEOTIDE SEQUENCE [LARGE SCALE GENOMIC DNA]</scope>
    <source>
        <strain evidence="2">CCUG 60525</strain>
    </source>
</reference>
<accession>A0ABW3KKC4</accession>
<organism evidence="1 2">
    <name type="scientific">Oceanisphaera ostreae</name>
    <dbReference type="NCBI Taxonomy" id="914151"/>
    <lineage>
        <taxon>Bacteria</taxon>
        <taxon>Pseudomonadati</taxon>
        <taxon>Pseudomonadota</taxon>
        <taxon>Gammaproteobacteria</taxon>
        <taxon>Aeromonadales</taxon>
        <taxon>Aeromonadaceae</taxon>
        <taxon>Oceanisphaera</taxon>
    </lineage>
</organism>
<proteinExistence type="predicted"/>
<gene>
    <name evidence="1" type="ORF">ACFQ1C_13070</name>
</gene>